<proteinExistence type="predicted"/>
<organism evidence="1 2">
    <name type="scientific">Corynebacterium cystitidis DSM 20524</name>
    <dbReference type="NCBI Taxonomy" id="1121357"/>
    <lineage>
        <taxon>Bacteria</taxon>
        <taxon>Bacillati</taxon>
        <taxon>Actinomycetota</taxon>
        <taxon>Actinomycetes</taxon>
        <taxon>Mycobacteriales</taxon>
        <taxon>Corynebacteriaceae</taxon>
        <taxon>Corynebacterium</taxon>
    </lineage>
</organism>
<dbReference type="InterPro" id="IPR036249">
    <property type="entry name" value="Thioredoxin-like_sf"/>
</dbReference>
<dbReference type="Gene3D" id="3.40.30.10">
    <property type="entry name" value="Glutaredoxin"/>
    <property type="match status" value="1"/>
</dbReference>
<dbReference type="AlphaFoldDB" id="A0A1H9SPM4"/>
<gene>
    <name evidence="1" type="ORF">SAMN05661109_01190</name>
</gene>
<dbReference type="STRING" id="1121357.SAMN05661109_01190"/>
<name>A0A1H9SPM4_9CORY</name>
<reference evidence="2" key="1">
    <citation type="submission" date="2016-10" db="EMBL/GenBank/DDBJ databases">
        <authorList>
            <person name="Varghese N."/>
            <person name="Submissions S."/>
        </authorList>
    </citation>
    <scope>NUCLEOTIDE SEQUENCE [LARGE SCALE GENOMIC DNA]</scope>
    <source>
        <strain evidence="2">DSM 20524</strain>
    </source>
</reference>
<dbReference type="Proteomes" id="UP000198929">
    <property type="component" value="Unassembled WGS sequence"/>
</dbReference>
<accession>A0A1H9SPM4</accession>
<dbReference type="RefSeq" id="WP_092257609.1">
    <property type="nucleotide sequence ID" value="NZ_CP047199.1"/>
</dbReference>
<keyword evidence="2" id="KW-1185">Reference proteome</keyword>
<dbReference type="CDD" id="cd02972">
    <property type="entry name" value="DsbA_family"/>
    <property type="match status" value="1"/>
</dbReference>
<dbReference type="Pfam" id="PF22234">
    <property type="entry name" value="Rv2466c-like"/>
    <property type="match status" value="1"/>
</dbReference>
<dbReference type="InterPro" id="IPR053977">
    <property type="entry name" value="Rv2466c-like"/>
</dbReference>
<dbReference type="SUPFAM" id="SSF52833">
    <property type="entry name" value="Thioredoxin-like"/>
    <property type="match status" value="1"/>
</dbReference>
<evidence type="ECO:0000313" key="1">
    <source>
        <dbReference type="EMBL" id="SER86363.1"/>
    </source>
</evidence>
<sequence length="208" mass="23638">MATPVKFWFDVSCPFAWKTSRWMKEVETVRDIDVEWIPMSLAVLNEGADIPEDYAEKMKANWGPARVFAKVKNEQPDKVGELYTAMGEIVHNEGENSKQDYGAYDGVIKRALEKVGLPAEYAEVANSEEMDKDLRAYHQAGQDAVGSDSGTPIVKVEENAFFGPVITRFPEGEESGELFDAYRTLAAYPYFFELKRNRFEMPQLDGWK</sequence>
<dbReference type="EMBL" id="FOGQ01000004">
    <property type="protein sequence ID" value="SER86363.1"/>
    <property type="molecule type" value="Genomic_DNA"/>
</dbReference>
<protein>
    <submittedName>
        <fullName evidence="1">DSBA-like thioredoxin domain-containing protein</fullName>
    </submittedName>
</protein>
<evidence type="ECO:0000313" key="2">
    <source>
        <dbReference type="Proteomes" id="UP000198929"/>
    </source>
</evidence>